<feature type="domain" description="N-acetyltransferase" evidence="6">
    <location>
        <begin position="3"/>
        <end position="145"/>
    </location>
</feature>
<comment type="similarity">
    <text evidence="1 5">Belongs to the acetyltransferase family. RimI subfamily.</text>
</comment>
<dbReference type="PANTHER" id="PTHR43420">
    <property type="entry name" value="ACETYLTRANSFERASE"/>
    <property type="match status" value="1"/>
</dbReference>
<sequence length="148" mass="17674">MNLKIREMRIQDLATIVELERQIFIDAWSEESFVSEIVSNDYSFPLVMEINGQIVGYAVIWRYADEMHIANFAIHPEFRQRGLGKQFMRYVLKEFGDARFAFLEVRRTNEAAIRLYQSFGFRTMQIRKKYYRDGEDALVMVKDLRNNK</sequence>
<dbReference type="PaxDb" id="880073-Calab_0769"/>
<dbReference type="InParanoid" id="H1XTH5"/>
<reference evidence="7 10" key="2">
    <citation type="submission" date="2016-11" db="EMBL/GenBank/DDBJ databases">
        <title>Genomic analysis of Caldithrix abyssi and proposal of a novel bacterial phylum Caldithrichaeota.</title>
        <authorList>
            <person name="Kublanov I."/>
            <person name="Sigalova O."/>
            <person name="Gavrilov S."/>
            <person name="Lebedinsky A."/>
            <person name="Ivanova N."/>
            <person name="Daum C."/>
            <person name="Reddy T."/>
            <person name="Klenk H.P."/>
            <person name="Goker M."/>
            <person name="Reva O."/>
            <person name="Miroshnichenko M."/>
            <person name="Kyprides N."/>
            <person name="Woyke T."/>
            <person name="Gelfand M."/>
        </authorList>
    </citation>
    <scope>NUCLEOTIDE SEQUENCE [LARGE SCALE GENOMIC DNA]</scope>
    <source>
        <strain evidence="7 10">LF13</strain>
    </source>
</reference>
<dbReference type="NCBIfam" id="TIGR01575">
    <property type="entry name" value="rimI"/>
    <property type="match status" value="1"/>
</dbReference>
<dbReference type="InterPro" id="IPR050680">
    <property type="entry name" value="YpeA/RimI_acetyltransf"/>
</dbReference>
<dbReference type="GO" id="GO:0005737">
    <property type="term" value="C:cytoplasm"/>
    <property type="evidence" value="ECO:0007669"/>
    <property type="project" value="UniProtKB-SubCell"/>
</dbReference>
<dbReference type="GO" id="GO:0008999">
    <property type="term" value="F:protein-N-terminal-alanine acetyltransferase activity"/>
    <property type="evidence" value="ECO:0007669"/>
    <property type="project" value="UniProtKB-EC"/>
</dbReference>
<evidence type="ECO:0000313" key="7">
    <source>
        <dbReference type="EMBL" id="APF16951.1"/>
    </source>
</evidence>
<dbReference type="EC" id="2.3.1.266" evidence="5"/>
<dbReference type="Proteomes" id="UP000183868">
    <property type="component" value="Chromosome"/>
</dbReference>
<comment type="catalytic activity">
    <reaction evidence="5">
        <text>N-terminal L-alanyl-[ribosomal protein bS18] + acetyl-CoA = N-terminal N(alpha)-acetyl-L-alanyl-[ribosomal protein bS18] + CoA + H(+)</text>
        <dbReference type="Rhea" id="RHEA:43756"/>
        <dbReference type="Rhea" id="RHEA-COMP:10676"/>
        <dbReference type="Rhea" id="RHEA-COMP:10677"/>
        <dbReference type="ChEBI" id="CHEBI:15378"/>
        <dbReference type="ChEBI" id="CHEBI:57287"/>
        <dbReference type="ChEBI" id="CHEBI:57288"/>
        <dbReference type="ChEBI" id="CHEBI:64718"/>
        <dbReference type="ChEBI" id="CHEBI:83683"/>
        <dbReference type="EC" id="2.3.1.266"/>
    </reaction>
</comment>
<organism evidence="8 9">
    <name type="scientific">Caldithrix abyssi DSM 13497</name>
    <dbReference type="NCBI Taxonomy" id="880073"/>
    <lineage>
        <taxon>Bacteria</taxon>
        <taxon>Pseudomonadati</taxon>
        <taxon>Calditrichota</taxon>
        <taxon>Calditrichia</taxon>
        <taxon>Calditrichales</taxon>
        <taxon>Calditrichaceae</taxon>
        <taxon>Caldithrix</taxon>
    </lineage>
</organism>
<dbReference type="STRING" id="880073.Cabys_200"/>
<dbReference type="OrthoDB" id="9794566at2"/>
<dbReference type="PROSITE" id="PS51186">
    <property type="entry name" value="GNAT"/>
    <property type="match status" value="1"/>
</dbReference>
<gene>
    <name evidence="7" type="ORF">Cabys_200</name>
    <name evidence="8" type="ORF">Calab_0769</name>
</gene>
<evidence type="ECO:0000256" key="3">
    <source>
        <dbReference type="ARBA" id="ARBA00022679"/>
    </source>
</evidence>
<accession>H1XTH5</accession>
<dbReference type="EMBL" id="CM001402">
    <property type="protein sequence ID" value="EHO40408.1"/>
    <property type="molecule type" value="Genomic_DNA"/>
</dbReference>
<evidence type="ECO:0000256" key="1">
    <source>
        <dbReference type="ARBA" id="ARBA00005395"/>
    </source>
</evidence>
<dbReference type="FunCoup" id="H1XTH5">
    <property type="interactions" value="241"/>
</dbReference>
<keyword evidence="2 5" id="KW-0963">Cytoplasm</keyword>
<dbReference type="AlphaFoldDB" id="H1XTH5"/>
<evidence type="ECO:0000313" key="8">
    <source>
        <dbReference type="EMBL" id="EHO40408.1"/>
    </source>
</evidence>
<keyword evidence="4" id="KW-0012">Acyltransferase</keyword>
<dbReference type="KEGG" id="caby:Cabys_200"/>
<dbReference type="CDD" id="cd04301">
    <property type="entry name" value="NAT_SF"/>
    <property type="match status" value="1"/>
</dbReference>
<dbReference type="EMBL" id="CP018099">
    <property type="protein sequence ID" value="APF16951.1"/>
    <property type="molecule type" value="Genomic_DNA"/>
</dbReference>
<evidence type="ECO:0000259" key="6">
    <source>
        <dbReference type="PROSITE" id="PS51186"/>
    </source>
</evidence>
<keyword evidence="9" id="KW-1185">Reference proteome</keyword>
<dbReference type="Gene3D" id="3.40.630.30">
    <property type="match status" value="1"/>
</dbReference>
<dbReference type="InterPro" id="IPR016181">
    <property type="entry name" value="Acyl_CoA_acyltransferase"/>
</dbReference>
<dbReference type="Proteomes" id="UP000004671">
    <property type="component" value="Chromosome"/>
</dbReference>
<reference evidence="8 9" key="1">
    <citation type="submission" date="2011-09" db="EMBL/GenBank/DDBJ databases">
        <title>The permanent draft genome of Caldithrix abyssi DSM 13497.</title>
        <authorList>
            <consortium name="US DOE Joint Genome Institute (JGI-PGF)"/>
            <person name="Lucas S."/>
            <person name="Han J."/>
            <person name="Lapidus A."/>
            <person name="Bruce D."/>
            <person name="Goodwin L."/>
            <person name="Pitluck S."/>
            <person name="Peters L."/>
            <person name="Kyrpides N."/>
            <person name="Mavromatis K."/>
            <person name="Ivanova N."/>
            <person name="Mikhailova N."/>
            <person name="Chertkov O."/>
            <person name="Detter J.C."/>
            <person name="Tapia R."/>
            <person name="Han C."/>
            <person name="Land M."/>
            <person name="Hauser L."/>
            <person name="Markowitz V."/>
            <person name="Cheng J.-F."/>
            <person name="Hugenholtz P."/>
            <person name="Woyke T."/>
            <person name="Wu D."/>
            <person name="Spring S."/>
            <person name="Brambilla E."/>
            <person name="Klenk H.-P."/>
            <person name="Eisen J.A."/>
        </authorList>
    </citation>
    <scope>NUCLEOTIDE SEQUENCE [LARGE SCALE GENOMIC DNA]</scope>
    <source>
        <strain evidence="8 9">DSM 13497</strain>
    </source>
</reference>
<keyword evidence="3 8" id="KW-0808">Transferase</keyword>
<dbReference type="eggNOG" id="COG0456">
    <property type="taxonomic scope" value="Bacteria"/>
</dbReference>
<evidence type="ECO:0000313" key="10">
    <source>
        <dbReference type="Proteomes" id="UP000183868"/>
    </source>
</evidence>
<dbReference type="HOGENOM" id="CLU_013985_23_0_0"/>
<evidence type="ECO:0000256" key="2">
    <source>
        <dbReference type="ARBA" id="ARBA00022490"/>
    </source>
</evidence>
<evidence type="ECO:0000256" key="4">
    <source>
        <dbReference type="ARBA" id="ARBA00023315"/>
    </source>
</evidence>
<dbReference type="InterPro" id="IPR006464">
    <property type="entry name" value="AcTrfase_RimI/Ard1"/>
</dbReference>
<dbReference type="SUPFAM" id="SSF55729">
    <property type="entry name" value="Acyl-CoA N-acyltransferases (Nat)"/>
    <property type="match status" value="1"/>
</dbReference>
<dbReference type="PANTHER" id="PTHR43420:SF44">
    <property type="entry name" value="ACETYLTRANSFERASE YPEA"/>
    <property type="match status" value="1"/>
</dbReference>
<dbReference type="InterPro" id="IPR000182">
    <property type="entry name" value="GNAT_dom"/>
</dbReference>
<comment type="function">
    <text evidence="5">Acetylates the N-terminal alanine of ribosomal protein bS18.</text>
</comment>
<dbReference type="RefSeq" id="WP_006927382.1">
    <property type="nucleotide sequence ID" value="NZ_CM001402.1"/>
</dbReference>
<evidence type="ECO:0000256" key="5">
    <source>
        <dbReference type="RuleBase" id="RU363094"/>
    </source>
</evidence>
<proteinExistence type="inferred from homology"/>
<evidence type="ECO:0000313" key="9">
    <source>
        <dbReference type="Proteomes" id="UP000004671"/>
    </source>
</evidence>
<name>H1XTH5_CALAY</name>
<protein>
    <recommendedName>
        <fullName evidence="5">[Ribosomal protein bS18]-alanine N-acetyltransferase</fullName>
        <ecNumber evidence="5">2.3.1.266</ecNumber>
    </recommendedName>
</protein>
<dbReference type="Pfam" id="PF00583">
    <property type="entry name" value="Acetyltransf_1"/>
    <property type="match status" value="1"/>
</dbReference>
<comment type="subcellular location">
    <subcellularLocation>
        <location evidence="5">Cytoplasm</location>
    </subcellularLocation>
</comment>